<protein>
    <recommendedName>
        <fullName evidence="4">DUF460 domain-containing protein</fullName>
    </recommendedName>
</protein>
<dbReference type="GeneID" id="14309011"/>
<dbReference type="InParanoid" id="L0HBK9"/>
<evidence type="ECO:0000313" key="3">
    <source>
        <dbReference type="Proteomes" id="UP000010824"/>
    </source>
</evidence>
<organism evidence="2 3">
    <name type="scientific">Methanoregula formicica (strain DSM 22288 / NBRC 105244 / SMSP)</name>
    <dbReference type="NCBI Taxonomy" id="593750"/>
    <lineage>
        <taxon>Archaea</taxon>
        <taxon>Methanobacteriati</taxon>
        <taxon>Methanobacteriota</taxon>
        <taxon>Stenosarchaea group</taxon>
        <taxon>Methanomicrobia</taxon>
        <taxon>Methanomicrobiales</taxon>
        <taxon>Methanoregulaceae</taxon>
        <taxon>Methanoregula</taxon>
    </lineage>
</organism>
<accession>L0HBK9</accession>
<feature type="coiled-coil region" evidence="1">
    <location>
        <begin position="424"/>
        <end position="451"/>
    </location>
</feature>
<dbReference type="STRING" id="593750.Metfor_0338"/>
<dbReference type="KEGG" id="mfo:Metfor_0338"/>
<dbReference type="RefSeq" id="WP_015284379.1">
    <property type="nucleotide sequence ID" value="NC_019943.1"/>
</dbReference>
<gene>
    <name evidence="2" type="ordered locus">Metfor_0338</name>
</gene>
<dbReference type="EMBL" id="CP003167">
    <property type="protein sequence ID" value="AGB01415.1"/>
    <property type="molecule type" value="Genomic_DNA"/>
</dbReference>
<sequence length="654" mass="73947">MGDRLKVFGIDIVKGSVRSRSRRPMYALVRMDGSRIESETEVSLFRLFRLLTAEQPDILAVDSLQEIAADQHELFFFLQGLPPRTRLVQVTGGERKESLQKVAGRYNISFNKFDPFAEARTTAQVATLGAGAEVIAFENESEIVVSRHRSPGKGGWSQNRYVRKMHGAVQLKGREIEQALVTAGLRYEKKETRAFGGCSRVAFRVFAVRDQVPVSTYRGADVQVRISGKRLERIRFRPLSAKPRYLIVGIDPGTTTAFAALDLDGNLLHLQSSRQMTMSDVIEALYKVGKPLIIASDVEEMPFTVEKIRRAFSAIAFTPKQDTSVETKMELTAPFEYTNDHERDALSAALDAFRQYRHRFQNLMKRIPSGHDLDEVRARVLRGQSLEQVIGEMNTVTPVLIPDAAPVTVDEKHDERVRVLDGMVKRLRAYVAELQEEIKAKDYELHRMSSRLKKVSTSRDAALAKNAEVVKRDAVIQSLKKRLHKEERHNRNLVKRLARIRKFAELSMEGDVVPVKVMDTLTKEGLRKLADDVGVDEGDLVYVNRTDGWGRSIVRDIADLRVRAVIVAEKNLAVGDPHLSLSFREAGIPLLSDKETITQVRGKQGLCAKEALESTLARWKGEQERHEREKKTELIEHIFKEYKSERGKVVKKGG</sequence>
<dbReference type="PANTHER" id="PTHR40707:SF1">
    <property type="entry name" value="DUF460 DOMAIN-CONTAINING PROTEIN"/>
    <property type="match status" value="1"/>
</dbReference>
<dbReference type="Pfam" id="PF04312">
    <property type="entry name" value="DUF460"/>
    <property type="match status" value="1"/>
</dbReference>
<reference evidence="3" key="1">
    <citation type="submission" date="2011-12" db="EMBL/GenBank/DDBJ databases">
        <title>Complete sequence of Methanoregula formicicum SMSP.</title>
        <authorList>
            <person name="Lucas S."/>
            <person name="Han J."/>
            <person name="Lapidus A."/>
            <person name="Cheng J.-F."/>
            <person name="Goodwin L."/>
            <person name="Pitluck S."/>
            <person name="Peters L."/>
            <person name="Ovchinnikova G."/>
            <person name="Teshima H."/>
            <person name="Detter J.C."/>
            <person name="Han C."/>
            <person name="Tapia R."/>
            <person name="Land M."/>
            <person name="Hauser L."/>
            <person name="Kyrpides N."/>
            <person name="Ivanova N."/>
            <person name="Pagani I."/>
            <person name="Imachi H."/>
            <person name="Tamaki H."/>
            <person name="Sekiguchi Y."/>
            <person name="Kamagata Y."/>
            <person name="Cadillo-Quiroz H."/>
            <person name="Zinder S."/>
            <person name="Liu W.-T."/>
            <person name="Woyke T."/>
        </authorList>
    </citation>
    <scope>NUCLEOTIDE SEQUENCE [LARGE SCALE GENOMIC DNA]</scope>
    <source>
        <strain evidence="3">DSM 22288 / NBRC 105244 / SMSP</strain>
    </source>
</reference>
<dbReference type="OrthoDB" id="15228at2157"/>
<dbReference type="PANTHER" id="PTHR40707">
    <property type="entry name" value="POSSIBLE NUCLEASE OF RNASE H FOLD, RUVC/YQGF FAMILY"/>
    <property type="match status" value="1"/>
</dbReference>
<proteinExistence type="predicted"/>
<dbReference type="Proteomes" id="UP000010824">
    <property type="component" value="Chromosome"/>
</dbReference>
<name>L0HBK9_METFS</name>
<keyword evidence="3" id="KW-1185">Reference proteome</keyword>
<dbReference type="HOGENOM" id="CLU_027052_1_0_2"/>
<keyword evidence="1" id="KW-0175">Coiled coil</keyword>
<evidence type="ECO:0000256" key="1">
    <source>
        <dbReference type="SAM" id="Coils"/>
    </source>
</evidence>
<dbReference type="eggNOG" id="arCOG04219">
    <property type="taxonomic scope" value="Archaea"/>
</dbReference>
<evidence type="ECO:0000313" key="2">
    <source>
        <dbReference type="EMBL" id="AGB01415.1"/>
    </source>
</evidence>
<evidence type="ECO:0008006" key="4">
    <source>
        <dbReference type="Google" id="ProtNLM"/>
    </source>
</evidence>
<dbReference type="AlphaFoldDB" id="L0HBK9"/>
<reference evidence="2 3" key="2">
    <citation type="journal article" date="2014" name="Genome Announc.">
        <title>Complete Genome Sequence of Methanoregula formicica SMSPT, a Mesophilic Hydrogenotrophic Methanogen Isolated from a Methanogenic Upflow Anaerobic Sludge Blanket Reactor.</title>
        <authorList>
            <person name="Yamamoto K."/>
            <person name="Tamaki H."/>
            <person name="Cadillo-Quiroz H."/>
            <person name="Imachi H."/>
            <person name="Kyrpides N."/>
            <person name="Woyke T."/>
            <person name="Goodwin L."/>
            <person name="Zinder S.H."/>
            <person name="Kamagata Y."/>
            <person name="Liu W.T."/>
        </authorList>
    </citation>
    <scope>NUCLEOTIDE SEQUENCE [LARGE SCALE GENOMIC DNA]</scope>
    <source>
        <strain evidence="3">DSM 22288 / NBRC 105244 / SMSP</strain>
    </source>
</reference>
<dbReference type="InterPro" id="IPR007408">
    <property type="entry name" value="DUF460"/>
</dbReference>